<reference evidence="1" key="2">
    <citation type="journal article" date="2022" name="Microb. Genom.">
        <title>A chromosome-scale genome assembly of the tomato pathogen Cladosporium fulvum reveals a compartmentalized genome architecture and the presence of a dispensable chromosome.</title>
        <authorList>
            <person name="Zaccaron A.Z."/>
            <person name="Chen L.H."/>
            <person name="Samaras A."/>
            <person name="Stergiopoulos I."/>
        </authorList>
    </citation>
    <scope>NUCLEOTIDE SEQUENCE</scope>
    <source>
        <strain evidence="1">Race5_Kim</strain>
    </source>
</reference>
<organism evidence="1 2">
    <name type="scientific">Passalora fulva</name>
    <name type="common">Tomato leaf mold</name>
    <name type="synonym">Cladosporium fulvum</name>
    <dbReference type="NCBI Taxonomy" id="5499"/>
    <lineage>
        <taxon>Eukaryota</taxon>
        <taxon>Fungi</taxon>
        <taxon>Dikarya</taxon>
        <taxon>Ascomycota</taxon>
        <taxon>Pezizomycotina</taxon>
        <taxon>Dothideomycetes</taxon>
        <taxon>Dothideomycetidae</taxon>
        <taxon>Mycosphaerellales</taxon>
        <taxon>Mycosphaerellaceae</taxon>
        <taxon>Fulvia</taxon>
    </lineage>
</organism>
<sequence>MTFPRRQKRRQTFFSLPLELRQVIYEHLLHVPEEGMIALGDDGPGYFDVLDMRANVSKAAPQLRQELQEWTAARHRLTKKTRFCLNAGFEDCPHLQEELLELKTSWRSETLKTVEIYVNYGETWELFQCDCNDYMPEIQYIGECQLEQMYKYMEAVVELLNAGCESIELLQIRHDRAWWNTAWLRKSLNEDFDLFELDDFIPSFDGLHKRFEPQLFGENTVLEYLLRPLQGLKRCVRVDMEQQGRRESIAEERKARSEDYVGKVGLVYD</sequence>
<name>A0A9Q8LEX1_PASFU</name>
<dbReference type="KEGG" id="ffu:CLAFUR5_05146"/>
<accession>A0A9Q8LEX1</accession>
<evidence type="ECO:0000313" key="1">
    <source>
        <dbReference type="EMBL" id="UJO16144.1"/>
    </source>
</evidence>
<evidence type="ECO:0000313" key="2">
    <source>
        <dbReference type="Proteomes" id="UP000756132"/>
    </source>
</evidence>
<protein>
    <submittedName>
        <fullName evidence="1">Uncharacterized protein</fullName>
    </submittedName>
</protein>
<dbReference type="EMBL" id="CP090166">
    <property type="protein sequence ID" value="UJO16144.1"/>
    <property type="molecule type" value="Genomic_DNA"/>
</dbReference>
<dbReference type="RefSeq" id="XP_047760510.1">
    <property type="nucleotide sequence ID" value="XM_047904294.1"/>
</dbReference>
<gene>
    <name evidence="1" type="ORF">CLAFUR5_05146</name>
</gene>
<keyword evidence="2" id="KW-1185">Reference proteome</keyword>
<dbReference type="AlphaFoldDB" id="A0A9Q8LEX1"/>
<dbReference type="Proteomes" id="UP000756132">
    <property type="component" value="Chromosome 4"/>
</dbReference>
<reference evidence="1" key="1">
    <citation type="submission" date="2021-12" db="EMBL/GenBank/DDBJ databases">
        <authorList>
            <person name="Zaccaron A."/>
            <person name="Stergiopoulos I."/>
        </authorList>
    </citation>
    <scope>NUCLEOTIDE SEQUENCE</scope>
    <source>
        <strain evidence="1">Race5_Kim</strain>
    </source>
</reference>
<dbReference type="GeneID" id="71985024"/>
<proteinExistence type="predicted"/>